<name>A0A5C4X8D9_9HYPH</name>
<dbReference type="InterPro" id="IPR011251">
    <property type="entry name" value="Luciferase-like_dom"/>
</dbReference>
<dbReference type="PIRSF" id="PIRSF000337">
    <property type="entry name" value="NTA_MOA"/>
    <property type="match status" value="1"/>
</dbReference>
<dbReference type="GO" id="GO:0016705">
    <property type="term" value="F:oxidoreductase activity, acting on paired donors, with incorporation or reduction of molecular oxygen"/>
    <property type="evidence" value="ECO:0007669"/>
    <property type="project" value="InterPro"/>
</dbReference>
<dbReference type="NCBIfam" id="TIGR03860">
    <property type="entry name" value="FMN_nitrolo"/>
    <property type="match status" value="1"/>
</dbReference>
<dbReference type="Gene3D" id="3.20.20.30">
    <property type="entry name" value="Luciferase-like domain"/>
    <property type="match status" value="1"/>
</dbReference>
<evidence type="ECO:0000256" key="1">
    <source>
        <dbReference type="ARBA" id="ARBA00022630"/>
    </source>
</evidence>
<evidence type="ECO:0000256" key="3">
    <source>
        <dbReference type="ARBA" id="ARBA00023002"/>
    </source>
</evidence>
<dbReference type="Pfam" id="PF00296">
    <property type="entry name" value="Bac_luciferase"/>
    <property type="match status" value="1"/>
</dbReference>
<feature type="binding site" evidence="6">
    <location>
        <position position="157"/>
    </location>
    <ligand>
        <name>FMN</name>
        <dbReference type="ChEBI" id="CHEBI:58210"/>
    </ligand>
</feature>
<keyword evidence="9" id="KW-1185">Reference proteome</keyword>
<accession>A0A5C4X8D9</accession>
<evidence type="ECO:0000256" key="4">
    <source>
        <dbReference type="ARBA" id="ARBA00023033"/>
    </source>
</evidence>
<proteinExistence type="inferred from homology"/>
<evidence type="ECO:0000313" key="8">
    <source>
        <dbReference type="EMBL" id="TNM59755.1"/>
    </source>
</evidence>
<feature type="binding site" evidence="6">
    <location>
        <position position="161"/>
    </location>
    <ligand>
        <name>FMN</name>
        <dbReference type="ChEBI" id="CHEBI:58210"/>
    </ligand>
</feature>
<evidence type="ECO:0000256" key="2">
    <source>
        <dbReference type="ARBA" id="ARBA00022643"/>
    </source>
</evidence>
<keyword evidence="2 6" id="KW-0288">FMN</keyword>
<dbReference type="RefSeq" id="WP_139679494.1">
    <property type="nucleotide sequence ID" value="NZ_VDMN01000012.1"/>
</dbReference>
<dbReference type="InterPro" id="IPR016215">
    <property type="entry name" value="NTA_MOA"/>
</dbReference>
<evidence type="ECO:0000313" key="9">
    <source>
        <dbReference type="Proteomes" id="UP000311605"/>
    </source>
</evidence>
<keyword evidence="3 8" id="KW-0560">Oxidoreductase</keyword>
<dbReference type="Proteomes" id="UP000311605">
    <property type="component" value="Unassembled WGS sequence"/>
</dbReference>
<reference evidence="8 9" key="1">
    <citation type="submission" date="2019-06" db="EMBL/GenBank/DDBJ databases">
        <title>The draft genome of Rhizobium smilacinae PTYR-5.</title>
        <authorList>
            <person name="Liu L."/>
            <person name="Li L."/>
            <person name="Zhang X."/>
        </authorList>
    </citation>
    <scope>NUCLEOTIDE SEQUENCE [LARGE SCALE GENOMIC DNA]</scope>
    <source>
        <strain evidence="8 9">PTYR-5</strain>
    </source>
</reference>
<protein>
    <submittedName>
        <fullName evidence="8">NtaA/DmoA family FMN-dependent monooxygenase</fullName>
        <ecNumber evidence="8">1.14.-.-</ecNumber>
    </submittedName>
</protein>
<comment type="caution">
    <text evidence="8">The sequence shown here is derived from an EMBL/GenBank/DDBJ whole genome shotgun (WGS) entry which is preliminary data.</text>
</comment>
<dbReference type="GO" id="GO:0004497">
    <property type="term" value="F:monooxygenase activity"/>
    <property type="evidence" value="ECO:0007669"/>
    <property type="project" value="UniProtKB-KW"/>
</dbReference>
<feature type="binding site" evidence="6">
    <location>
        <position position="106"/>
    </location>
    <ligand>
        <name>FMN</name>
        <dbReference type="ChEBI" id="CHEBI:58210"/>
    </ligand>
</feature>
<keyword evidence="4 8" id="KW-0503">Monooxygenase</keyword>
<feature type="domain" description="Luciferase-like" evidence="7">
    <location>
        <begin position="33"/>
        <end position="391"/>
    </location>
</feature>
<feature type="binding site" evidence="6">
    <location>
        <position position="232"/>
    </location>
    <ligand>
        <name>FMN</name>
        <dbReference type="ChEBI" id="CHEBI:58210"/>
    </ligand>
</feature>
<comment type="similarity">
    <text evidence="5">Belongs to the NtaA/SnaA/DszA monooxygenase family.</text>
</comment>
<evidence type="ECO:0000259" key="7">
    <source>
        <dbReference type="Pfam" id="PF00296"/>
    </source>
</evidence>
<dbReference type="InterPro" id="IPR051260">
    <property type="entry name" value="Diverse_substr_monoxygenases"/>
</dbReference>
<gene>
    <name evidence="8" type="ORF">FHP24_27795</name>
</gene>
<dbReference type="PANTHER" id="PTHR30011">
    <property type="entry name" value="ALKANESULFONATE MONOOXYGENASE-RELATED"/>
    <property type="match status" value="1"/>
</dbReference>
<sequence length="443" mass="49080">MPKFHLAFFTNARPHGWGVNGPIPWSGHDSRPEVWESGSFLVDLARAIERAGFDYLMLEDHSVVADRYKGTTEVDLKHAIRGARLDPLPVITHLAAHTSRLGLVSTLSTSFYPPFLLARLMATVDHLSRGRAGWNIVTGGEDEAAQAFGIGEKMPPHDERYDRADEFVDIATQLWDAWQPDAVVHDEETGTYADHTKVRSFDYHGQYYRSRGPLNISRSPQGRPVFCQAGSSPRGRAFGARHADTIIAATAGEDPVAAAKAFRDDIRRLRTENGSNPDDCKVLFPILPVLADTQEEADAIAARLPKVDQNAIDRALAGLSADNNIDFSQFDLDKPLPEIETEGHRGTLAAFSKQGKTLREMVEARLGRSTRTLQFVGTPASVADRMGEVADQIGGDGFLIHAFPLTRRYIAEITDGLVPELQKRGLVRTTYEHERFRDNLLSF</sequence>
<dbReference type="EC" id="1.14.-.-" evidence="8"/>
<dbReference type="EMBL" id="VDMN01000012">
    <property type="protein sequence ID" value="TNM59755.1"/>
    <property type="molecule type" value="Genomic_DNA"/>
</dbReference>
<keyword evidence="1 6" id="KW-0285">Flavoprotein</keyword>
<feature type="binding site" evidence="6">
    <location>
        <position position="231"/>
    </location>
    <ligand>
        <name>FMN</name>
        <dbReference type="ChEBI" id="CHEBI:58210"/>
    </ligand>
</feature>
<dbReference type="SUPFAM" id="SSF51679">
    <property type="entry name" value="Bacterial luciferase-like"/>
    <property type="match status" value="1"/>
</dbReference>
<dbReference type="AlphaFoldDB" id="A0A5C4X8D9"/>
<organism evidence="8 9">
    <name type="scientific">Aliirhizobium smilacinae</name>
    <dbReference type="NCBI Taxonomy" id="1395944"/>
    <lineage>
        <taxon>Bacteria</taxon>
        <taxon>Pseudomonadati</taxon>
        <taxon>Pseudomonadota</taxon>
        <taxon>Alphaproteobacteria</taxon>
        <taxon>Hyphomicrobiales</taxon>
        <taxon>Rhizobiaceae</taxon>
        <taxon>Aliirhizobium</taxon>
    </lineage>
</organism>
<evidence type="ECO:0000256" key="5">
    <source>
        <dbReference type="ARBA" id="ARBA00033748"/>
    </source>
</evidence>
<evidence type="ECO:0000256" key="6">
    <source>
        <dbReference type="PIRSR" id="PIRSR000337-1"/>
    </source>
</evidence>
<dbReference type="PANTHER" id="PTHR30011:SF16">
    <property type="entry name" value="C2H2 FINGER DOMAIN TRANSCRIPTION FACTOR (EUROFUNG)-RELATED"/>
    <property type="match status" value="1"/>
</dbReference>
<dbReference type="InterPro" id="IPR036661">
    <property type="entry name" value="Luciferase-like_sf"/>
</dbReference>
<dbReference type="OrthoDB" id="9779442at2"/>
<feature type="binding site" evidence="6">
    <location>
        <position position="60"/>
    </location>
    <ligand>
        <name>FMN</name>
        <dbReference type="ChEBI" id="CHEBI:58210"/>
    </ligand>
</feature>